<dbReference type="AlphaFoldDB" id="A0AAQ3QSN6"/>
<sequence length="89" mass="9442">MDRTAEFLTAIYRLGPRKIAFIGLSPIGYVLLERTTNLLNSGGCVKEYNKLGGAGVQRQAAGVDATAQHWAGGTAAEIRGSVRQAASYD</sequence>
<evidence type="ECO:0000313" key="1">
    <source>
        <dbReference type="EMBL" id="WOL19080.1"/>
    </source>
</evidence>
<keyword evidence="2" id="KW-1185">Reference proteome</keyword>
<accession>A0AAQ3QSN6</accession>
<reference evidence="1 2" key="1">
    <citation type="submission" date="2023-10" db="EMBL/GenBank/DDBJ databases">
        <title>Chromosome-scale genome assembly provides insights into flower coloration mechanisms of Canna indica.</title>
        <authorList>
            <person name="Li C."/>
        </authorList>
    </citation>
    <scope>NUCLEOTIDE SEQUENCE [LARGE SCALE GENOMIC DNA]</scope>
    <source>
        <tissue evidence="1">Flower</tissue>
    </source>
</reference>
<evidence type="ECO:0000313" key="2">
    <source>
        <dbReference type="Proteomes" id="UP001327560"/>
    </source>
</evidence>
<dbReference type="Proteomes" id="UP001327560">
    <property type="component" value="Chromosome 9"/>
</dbReference>
<organism evidence="1 2">
    <name type="scientific">Canna indica</name>
    <name type="common">Indian-shot</name>
    <dbReference type="NCBI Taxonomy" id="4628"/>
    <lineage>
        <taxon>Eukaryota</taxon>
        <taxon>Viridiplantae</taxon>
        <taxon>Streptophyta</taxon>
        <taxon>Embryophyta</taxon>
        <taxon>Tracheophyta</taxon>
        <taxon>Spermatophyta</taxon>
        <taxon>Magnoliopsida</taxon>
        <taxon>Liliopsida</taxon>
        <taxon>Zingiberales</taxon>
        <taxon>Cannaceae</taxon>
        <taxon>Canna</taxon>
    </lineage>
</organism>
<dbReference type="EMBL" id="CP136898">
    <property type="protein sequence ID" value="WOL19080.1"/>
    <property type="molecule type" value="Genomic_DNA"/>
</dbReference>
<proteinExistence type="predicted"/>
<name>A0AAQ3QSN6_9LILI</name>
<protein>
    <submittedName>
        <fullName evidence="1">Uncharacterized protein</fullName>
    </submittedName>
</protein>
<gene>
    <name evidence="1" type="ORF">Cni_G27877</name>
</gene>